<protein>
    <submittedName>
        <fullName evidence="1">Antibiotic biosynthesis monooxygenase</fullName>
    </submittedName>
</protein>
<keyword evidence="2" id="KW-1185">Reference proteome</keyword>
<reference evidence="1" key="1">
    <citation type="submission" date="2022-08" db="EMBL/GenBank/DDBJ databases">
        <title>Genome sequencing of Pelomonas sp. UHG3.</title>
        <authorList>
            <person name="So Y."/>
        </authorList>
    </citation>
    <scope>NUCLEOTIDE SEQUENCE</scope>
    <source>
        <strain evidence="1">UHG3</strain>
    </source>
</reference>
<gene>
    <name evidence="1" type="ORF">NYO99_14620</name>
</gene>
<evidence type="ECO:0000313" key="1">
    <source>
        <dbReference type="EMBL" id="MCY4746218.1"/>
    </source>
</evidence>
<organism evidence="1 2">
    <name type="scientific">Roseateles hydrophilus</name>
    <dbReference type="NCBI Taxonomy" id="2975054"/>
    <lineage>
        <taxon>Bacteria</taxon>
        <taxon>Pseudomonadati</taxon>
        <taxon>Pseudomonadota</taxon>
        <taxon>Betaproteobacteria</taxon>
        <taxon>Burkholderiales</taxon>
        <taxon>Sphaerotilaceae</taxon>
        <taxon>Roseateles</taxon>
    </lineage>
</organism>
<keyword evidence="1" id="KW-0560">Oxidoreductase</keyword>
<proteinExistence type="predicted"/>
<dbReference type="Proteomes" id="UP001076464">
    <property type="component" value="Unassembled WGS sequence"/>
</dbReference>
<keyword evidence="1" id="KW-0503">Monooxygenase</keyword>
<name>A0ACC6CCQ0_9BURK</name>
<sequence>MSPALPAPPYYAVIFTSQRTAVEAGYADTAERMVALAAAQPGYLGAESTRGADGLGITVSYWRTPEDIARWRRDTEHQAARDTGRTRWYEHYTLRVARVERAYAWERSDGTQDPQA</sequence>
<evidence type="ECO:0000313" key="2">
    <source>
        <dbReference type="Proteomes" id="UP001076464"/>
    </source>
</evidence>
<comment type="caution">
    <text evidence="1">The sequence shown here is derived from an EMBL/GenBank/DDBJ whole genome shotgun (WGS) entry which is preliminary data.</text>
</comment>
<dbReference type="EMBL" id="JAPPUY010000003">
    <property type="protein sequence ID" value="MCY4746218.1"/>
    <property type="molecule type" value="Genomic_DNA"/>
</dbReference>
<accession>A0ACC6CCQ0</accession>